<dbReference type="GO" id="GO:0004061">
    <property type="term" value="F:arylformamidase activity"/>
    <property type="evidence" value="ECO:0007669"/>
    <property type="project" value="InterPro"/>
</dbReference>
<evidence type="ECO:0000313" key="3">
    <source>
        <dbReference type="Proteomes" id="UP000002748"/>
    </source>
</evidence>
<dbReference type="AlphaFoldDB" id="J4UGI0"/>
<dbReference type="Proteomes" id="UP000002748">
    <property type="component" value="Unassembled WGS sequence"/>
</dbReference>
<dbReference type="InterPro" id="IPR007325">
    <property type="entry name" value="KFase/CYL"/>
</dbReference>
<dbReference type="GeneID" id="25991824"/>
<protein>
    <recommendedName>
        <fullName evidence="4">Cyclase</fullName>
    </recommendedName>
</protein>
<evidence type="ECO:0000313" key="2">
    <source>
        <dbReference type="EMBL" id="EJT50560.1"/>
    </source>
</evidence>
<comment type="caution">
    <text evidence="2">The sequence shown here is derived from an EMBL/GenBank/DDBJ whole genome shotgun (WGS) entry which is preliminary data.</text>
</comment>
<dbReference type="PANTHER" id="PTHR34861">
    <property type="match status" value="1"/>
</dbReference>
<dbReference type="GO" id="GO:0019441">
    <property type="term" value="P:L-tryptophan catabolic process to kynurenine"/>
    <property type="evidence" value="ECO:0007669"/>
    <property type="project" value="InterPro"/>
</dbReference>
<evidence type="ECO:0008006" key="4">
    <source>
        <dbReference type="Google" id="ProtNLM"/>
    </source>
</evidence>
<sequence>MTNTKIPTFDELKKRDGPPLNAWGIWGEDNQLGQINHLTPEAVKRGRDAIKHGKAVNLNLNMTEWQSINPMRDGLSRKINNKKFANDDIVSFNTQFATQWDGFRHFPYQNYPEKGQYTFYGGMTGDEAADINNPRYGVQNYCTHPITGRGVLLDVVKYRKDNGLPELSLFDTSTPVGLDELKAIAKAQGVEFNSGDILIVRLGFPEKILAMSDEEREGLKSNKNGWCGIDATEDMIRWHWENEFSAVVTDGYAYEAYPSKYPLIAHEVFLGGWGLPIGELFDLRQLSKECAEKKQYDFFFASMPLNIDGGIASPPNAQAVL</sequence>
<dbReference type="OrthoDB" id="5396at2759"/>
<dbReference type="PANTHER" id="PTHR34861:SF11">
    <property type="entry name" value="CYCLASE"/>
    <property type="match status" value="1"/>
</dbReference>
<dbReference type="EMBL" id="ALBS01000098">
    <property type="protein sequence ID" value="EJT50560.1"/>
    <property type="molecule type" value="Genomic_DNA"/>
</dbReference>
<name>J4UGI0_TRIAS</name>
<gene>
    <name evidence="2" type="ORF">A1Q1_08312</name>
</gene>
<organism evidence="2 3">
    <name type="scientific">Trichosporon asahii var. asahii (strain ATCC 90039 / CBS 2479 / JCM 2466 / KCTC 7840 / NBRC 103889/ NCYC 2677 / UAMH 7654)</name>
    <name type="common">Yeast</name>
    <dbReference type="NCBI Taxonomy" id="1186058"/>
    <lineage>
        <taxon>Eukaryota</taxon>
        <taxon>Fungi</taxon>
        <taxon>Dikarya</taxon>
        <taxon>Basidiomycota</taxon>
        <taxon>Agaricomycotina</taxon>
        <taxon>Tremellomycetes</taxon>
        <taxon>Trichosporonales</taxon>
        <taxon>Trichosporonaceae</taxon>
        <taxon>Trichosporon</taxon>
    </lineage>
</organism>
<accession>J4UGI0</accession>
<dbReference type="HOGENOM" id="CLU_030671_1_0_1"/>
<proteinExistence type="inferred from homology"/>
<dbReference type="RefSeq" id="XP_014181934.1">
    <property type="nucleotide sequence ID" value="XM_014326459.1"/>
</dbReference>
<dbReference type="VEuPathDB" id="FungiDB:A1Q1_08312"/>
<dbReference type="SUPFAM" id="SSF102198">
    <property type="entry name" value="Putative cyclase"/>
    <property type="match status" value="1"/>
</dbReference>
<dbReference type="Gene3D" id="3.50.30.50">
    <property type="entry name" value="Putative cyclase"/>
    <property type="match status" value="1"/>
</dbReference>
<dbReference type="Pfam" id="PF04199">
    <property type="entry name" value="Cyclase"/>
    <property type="match status" value="1"/>
</dbReference>
<evidence type="ECO:0000256" key="1">
    <source>
        <dbReference type="ARBA" id="ARBA00007865"/>
    </source>
</evidence>
<dbReference type="KEGG" id="tasa:A1Q1_08312"/>
<reference evidence="2 3" key="1">
    <citation type="journal article" date="2012" name="Eukaryot. Cell">
        <title>Draft genome sequence of CBS 2479, the standard type strain of Trichosporon asahii.</title>
        <authorList>
            <person name="Yang R.Y."/>
            <person name="Li H.T."/>
            <person name="Zhu H."/>
            <person name="Zhou G.P."/>
            <person name="Wang M."/>
            <person name="Wang L."/>
        </authorList>
    </citation>
    <scope>NUCLEOTIDE SEQUENCE [LARGE SCALE GENOMIC DNA]</scope>
    <source>
        <strain evidence="3">ATCC 90039 / CBS 2479 / JCM 2466 / KCTC 7840 / NCYC 2677 / UAMH 7654</strain>
    </source>
</reference>
<dbReference type="InterPro" id="IPR037175">
    <property type="entry name" value="KFase_sf"/>
</dbReference>
<comment type="similarity">
    <text evidence="1">Belongs to the Cyclase 1 superfamily.</text>
</comment>